<reference evidence="2 3" key="1">
    <citation type="submission" date="2023-06" db="EMBL/GenBank/DDBJ databases">
        <title>Genome sequence of Methanimicrococcus sp. At1.</title>
        <authorList>
            <person name="Protasov E."/>
            <person name="Platt K."/>
            <person name="Poehlein A."/>
            <person name="Daniel R."/>
            <person name="Brune A."/>
        </authorList>
    </citation>
    <scope>NUCLEOTIDE SEQUENCE [LARGE SCALE GENOMIC DNA]</scope>
    <source>
        <strain evidence="2 3">At1</strain>
    </source>
</reference>
<feature type="region of interest" description="Disordered" evidence="1">
    <location>
        <begin position="109"/>
        <end position="135"/>
    </location>
</feature>
<name>A0ABU3VQC5_9EURY</name>
<accession>A0ABU3VQC5</accession>
<keyword evidence="3" id="KW-1185">Reference proteome</keyword>
<evidence type="ECO:0008006" key="4">
    <source>
        <dbReference type="Google" id="ProtNLM"/>
    </source>
</evidence>
<sequence length="221" mass="25913">MGLFSKLFGSNKYNAEEPQGHLKTKRYKRLDWEISDSEYTKQDYIASTEYVIPSHQTITEVFEKLDNGAVLTVNDVFFRADYMGHGRDWYKQRDYMFKELTLRKKGEGEPCEQSCASEADESPESDSEVKKPESPKDVYVLEGKGTFLKEDFSGVVLESETNDVDIRAEVTYKNNRLDIRECSGFDNTDDWYAFMFFFKMLEYYKYPTETCKTIEVEIEEE</sequence>
<organism evidence="2 3">
    <name type="scientific">Methanimicrococcus hacksteinii</name>
    <dbReference type="NCBI Taxonomy" id="3028293"/>
    <lineage>
        <taxon>Archaea</taxon>
        <taxon>Methanobacteriati</taxon>
        <taxon>Methanobacteriota</taxon>
        <taxon>Stenosarchaea group</taxon>
        <taxon>Methanomicrobia</taxon>
        <taxon>Methanosarcinales</taxon>
        <taxon>Methanosarcinaceae</taxon>
        <taxon>Methanimicrococcus</taxon>
    </lineage>
</organism>
<proteinExistence type="predicted"/>
<dbReference type="Proteomes" id="UP001272052">
    <property type="component" value="Unassembled WGS sequence"/>
</dbReference>
<gene>
    <name evidence="2" type="ORF">MmiAt1_12060</name>
</gene>
<dbReference type="EMBL" id="JAWDKC010000020">
    <property type="protein sequence ID" value="MDV0445617.1"/>
    <property type="molecule type" value="Genomic_DNA"/>
</dbReference>
<protein>
    <recommendedName>
        <fullName evidence="4">DUF4178 domain-containing protein</fullName>
    </recommendedName>
</protein>
<evidence type="ECO:0000313" key="2">
    <source>
        <dbReference type="EMBL" id="MDV0445617.1"/>
    </source>
</evidence>
<dbReference type="RefSeq" id="WP_318786038.1">
    <property type="nucleotide sequence ID" value="NZ_JAWDKC010000020.1"/>
</dbReference>
<evidence type="ECO:0000313" key="3">
    <source>
        <dbReference type="Proteomes" id="UP001272052"/>
    </source>
</evidence>
<comment type="caution">
    <text evidence="2">The sequence shown here is derived from an EMBL/GenBank/DDBJ whole genome shotgun (WGS) entry which is preliminary data.</text>
</comment>
<evidence type="ECO:0000256" key="1">
    <source>
        <dbReference type="SAM" id="MobiDB-lite"/>
    </source>
</evidence>